<feature type="compositionally biased region" description="Basic and acidic residues" evidence="1">
    <location>
        <begin position="220"/>
        <end position="229"/>
    </location>
</feature>
<reference evidence="2" key="1">
    <citation type="journal article" date="2017" name="Front. Cell. Infect. Microbiol.">
        <title>The Distinct Transcriptional Response of the Midgut of Amblyomma sculptum and Amblyomma aureolatum Ticks to Rickettsia rickettsii Correlates to Their Differences in Susceptibility to Infection.</title>
        <authorList>
            <person name="Martins L.A."/>
            <person name="Galletti M.F.B.M."/>
            <person name="Ribeiro J.M."/>
            <person name="Fujita A."/>
            <person name="Costa F.B."/>
            <person name="Labruna M.B."/>
            <person name="Daffre S."/>
            <person name="Fogaca A.C."/>
        </authorList>
    </citation>
    <scope>NUCLEOTIDE SEQUENCE</scope>
</reference>
<evidence type="ECO:0000256" key="1">
    <source>
        <dbReference type="SAM" id="MobiDB-lite"/>
    </source>
</evidence>
<feature type="compositionally biased region" description="Low complexity" evidence="1">
    <location>
        <begin position="25"/>
        <end position="34"/>
    </location>
</feature>
<organism evidence="2">
    <name type="scientific">Amblyomma aureolatum</name>
    <dbReference type="NCBI Taxonomy" id="187763"/>
    <lineage>
        <taxon>Eukaryota</taxon>
        <taxon>Metazoa</taxon>
        <taxon>Ecdysozoa</taxon>
        <taxon>Arthropoda</taxon>
        <taxon>Chelicerata</taxon>
        <taxon>Arachnida</taxon>
        <taxon>Acari</taxon>
        <taxon>Parasitiformes</taxon>
        <taxon>Ixodida</taxon>
        <taxon>Ixodoidea</taxon>
        <taxon>Ixodidae</taxon>
        <taxon>Amblyomminae</taxon>
        <taxon>Amblyomma</taxon>
    </lineage>
</organism>
<feature type="compositionally biased region" description="Low complexity" evidence="1">
    <location>
        <begin position="230"/>
        <end position="247"/>
    </location>
</feature>
<name>A0A1E1XFL9_9ACAR</name>
<feature type="compositionally biased region" description="Low complexity" evidence="1">
    <location>
        <begin position="357"/>
        <end position="380"/>
    </location>
</feature>
<evidence type="ECO:0000313" key="2">
    <source>
        <dbReference type="EMBL" id="JAT98084.1"/>
    </source>
</evidence>
<protein>
    <submittedName>
        <fullName evidence="2">Putative nascent polypeptide-associated complex subunit alpha muscle-specific form</fullName>
    </submittedName>
</protein>
<sequence>EEQQAELLAKQVPNVRFAPPPTTTPPGATGSPGLAGDGTIANGFFLPSSPDELGQLSHEHILREISSTLSQRRKLHSKVQKLEGEVHALERTLVSPPPRRPPTLASLFTTVQQQQQQQASVPLTVAGPVPDLVSETGVPAQTDGKPEDSASQPVRPATPPPPKLGPQATASSSTPCWPPSASSKVSVQESSAPVESSSVALDCSGQSESGLPGIASSASSKEKSSKEKIAAQAAFPKAAPVTTAVEETASERQRPPVIRSVSSKDIVDASCFSLAYSPIVPTRAQGMHVEVAPAVPLSSATKTADVSHTSRDKSPTKPGHHHKAPLPVPLRTAVTADSPVCSATPEDTPPTPKTPVEEVPASSSGSGATHLSSRKSSSPSKSKHRKSPRKREPSPPPPPP</sequence>
<dbReference type="AlphaFoldDB" id="A0A1E1XFL9"/>
<feature type="non-terminal residue" evidence="2">
    <location>
        <position position="400"/>
    </location>
</feature>
<accession>A0A1E1XFL9</accession>
<dbReference type="EMBL" id="GFAC01001104">
    <property type="protein sequence ID" value="JAT98084.1"/>
    <property type="molecule type" value="mRNA"/>
</dbReference>
<feature type="compositionally biased region" description="Low complexity" evidence="1">
    <location>
        <begin position="180"/>
        <end position="200"/>
    </location>
</feature>
<feature type="non-terminal residue" evidence="2">
    <location>
        <position position="1"/>
    </location>
</feature>
<feature type="region of interest" description="Disordered" evidence="1">
    <location>
        <begin position="12"/>
        <end position="42"/>
    </location>
</feature>
<feature type="compositionally biased region" description="Polar residues" evidence="1">
    <location>
        <begin position="298"/>
        <end position="307"/>
    </location>
</feature>
<feature type="region of interest" description="Disordered" evidence="1">
    <location>
        <begin position="109"/>
        <end position="262"/>
    </location>
</feature>
<proteinExistence type="evidence at transcript level"/>
<feature type="region of interest" description="Disordered" evidence="1">
    <location>
        <begin position="298"/>
        <end position="400"/>
    </location>
</feature>